<accession>A0A0F9S261</accession>
<evidence type="ECO:0008006" key="2">
    <source>
        <dbReference type="Google" id="ProtNLM"/>
    </source>
</evidence>
<organism evidence="1">
    <name type="scientific">marine sediment metagenome</name>
    <dbReference type="NCBI Taxonomy" id="412755"/>
    <lineage>
        <taxon>unclassified sequences</taxon>
        <taxon>metagenomes</taxon>
        <taxon>ecological metagenomes</taxon>
    </lineage>
</organism>
<comment type="caution">
    <text evidence="1">The sequence shown here is derived from an EMBL/GenBank/DDBJ whole genome shotgun (WGS) entry which is preliminary data.</text>
</comment>
<name>A0A0F9S261_9ZZZZ</name>
<dbReference type="PANTHER" id="PTHR38436:SF1">
    <property type="entry name" value="ESTER CYCLASE"/>
    <property type="match status" value="1"/>
</dbReference>
<dbReference type="GO" id="GO:0030638">
    <property type="term" value="P:polyketide metabolic process"/>
    <property type="evidence" value="ECO:0007669"/>
    <property type="project" value="InterPro"/>
</dbReference>
<dbReference type="AlphaFoldDB" id="A0A0F9S261"/>
<dbReference type="Gene3D" id="3.10.450.50">
    <property type="match status" value="2"/>
</dbReference>
<dbReference type="PANTHER" id="PTHR38436">
    <property type="entry name" value="POLYKETIDE CYCLASE SNOAL-LIKE DOMAIN"/>
    <property type="match status" value="1"/>
</dbReference>
<sequence length="321" mass="36038">MNILEQLFENFSAAELPNQALLADTVQWQVSHPFEPITSKQNVINNYFGVLKNSLPDIERKPFISIEGDYKGEQWICATGYFTGTFTKPLLGIPASGKSIFIRYSEMAQIENNKVINVYTFLDLIDVMNQVGVNPLRPSLGYPGLIMPPTTLDGVPATAKNDELSKANEQLVIDMLTELGRYDGKDLYSINLEKYWHPDFIWYGPAGIGTTRGISGFREHHQAPFLKGFPDRGINKTLCLVSHDNFVATGGWPHMYGTHTGDDWLGLPASGNKLFPRVMDFWRCENGILKENWVAIDIPNLLYGMGIDIFEQMQNKIAAAN</sequence>
<dbReference type="InterPro" id="IPR009959">
    <property type="entry name" value="Cyclase_SnoaL-like"/>
</dbReference>
<protein>
    <recommendedName>
        <fullName evidence="2">SnoaL-like domain-containing protein</fullName>
    </recommendedName>
</protein>
<evidence type="ECO:0000313" key="1">
    <source>
        <dbReference type="EMBL" id="KKN56307.1"/>
    </source>
</evidence>
<dbReference type="EMBL" id="LAZR01000849">
    <property type="protein sequence ID" value="KKN56307.1"/>
    <property type="molecule type" value="Genomic_DNA"/>
</dbReference>
<dbReference type="InterPro" id="IPR032710">
    <property type="entry name" value="NTF2-like_dom_sf"/>
</dbReference>
<dbReference type="Pfam" id="PF07366">
    <property type="entry name" value="SnoaL"/>
    <property type="match status" value="2"/>
</dbReference>
<reference evidence="1" key="1">
    <citation type="journal article" date="2015" name="Nature">
        <title>Complex archaea that bridge the gap between prokaryotes and eukaryotes.</title>
        <authorList>
            <person name="Spang A."/>
            <person name="Saw J.H."/>
            <person name="Jorgensen S.L."/>
            <person name="Zaremba-Niedzwiedzka K."/>
            <person name="Martijn J."/>
            <person name="Lind A.E."/>
            <person name="van Eijk R."/>
            <person name="Schleper C."/>
            <person name="Guy L."/>
            <person name="Ettema T.J."/>
        </authorList>
    </citation>
    <scope>NUCLEOTIDE SEQUENCE</scope>
</reference>
<gene>
    <name evidence="1" type="ORF">LCGC14_0573500</name>
</gene>
<proteinExistence type="predicted"/>
<dbReference type="SUPFAM" id="SSF54427">
    <property type="entry name" value="NTF2-like"/>
    <property type="match status" value="2"/>
</dbReference>